<dbReference type="AlphaFoldDB" id="A0A0R3WZ12"/>
<evidence type="ECO:0000313" key="2">
    <source>
        <dbReference type="Proteomes" id="UP000274429"/>
    </source>
</evidence>
<proteinExistence type="predicted"/>
<keyword evidence="2" id="KW-1185">Reference proteome</keyword>
<protein>
    <submittedName>
        <fullName evidence="3">Secreted protein</fullName>
    </submittedName>
</protein>
<accession>A0A0R3WZ12</accession>
<evidence type="ECO:0000313" key="1">
    <source>
        <dbReference type="EMBL" id="VDM28119.1"/>
    </source>
</evidence>
<dbReference type="Proteomes" id="UP000274429">
    <property type="component" value="Unassembled WGS sequence"/>
</dbReference>
<name>A0A0R3WZ12_HYDTA</name>
<reference evidence="1 2" key="2">
    <citation type="submission" date="2018-11" db="EMBL/GenBank/DDBJ databases">
        <authorList>
            <consortium name="Pathogen Informatics"/>
        </authorList>
    </citation>
    <scope>NUCLEOTIDE SEQUENCE [LARGE SCALE GENOMIC DNA]</scope>
</reference>
<dbReference type="EMBL" id="UYWX01010077">
    <property type="protein sequence ID" value="VDM28119.1"/>
    <property type="molecule type" value="Genomic_DNA"/>
</dbReference>
<dbReference type="WBParaSite" id="TTAC_0000600201-mRNA-1">
    <property type="protein sequence ID" value="TTAC_0000600201-mRNA-1"/>
    <property type="gene ID" value="TTAC_0000600201"/>
</dbReference>
<evidence type="ECO:0000313" key="3">
    <source>
        <dbReference type="WBParaSite" id="TTAC_0000600201-mRNA-1"/>
    </source>
</evidence>
<organism evidence="3">
    <name type="scientific">Hydatigena taeniaeformis</name>
    <name type="common">Feline tapeworm</name>
    <name type="synonym">Taenia taeniaeformis</name>
    <dbReference type="NCBI Taxonomy" id="6205"/>
    <lineage>
        <taxon>Eukaryota</taxon>
        <taxon>Metazoa</taxon>
        <taxon>Spiralia</taxon>
        <taxon>Lophotrochozoa</taxon>
        <taxon>Platyhelminthes</taxon>
        <taxon>Cestoda</taxon>
        <taxon>Eucestoda</taxon>
        <taxon>Cyclophyllidea</taxon>
        <taxon>Taeniidae</taxon>
        <taxon>Hydatigera</taxon>
    </lineage>
</organism>
<gene>
    <name evidence="1" type="ORF">TTAC_LOCUS5986</name>
</gene>
<reference evidence="3" key="1">
    <citation type="submission" date="2017-02" db="UniProtKB">
        <authorList>
            <consortium name="WormBaseParasite"/>
        </authorList>
    </citation>
    <scope>IDENTIFICATION</scope>
</reference>
<sequence>MRSFVMHLSVLLSPEEVANPFTYGHAILALPGMRYLSFHAALRADLTCTGIACMRYVSRPIQMSLEGLFSPNMALDDTNNFERDLRDIDNFFCSLYGVQ</sequence>